<evidence type="ECO:0000313" key="3">
    <source>
        <dbReference type="Proteomes" id="UP000265419"/>
    </source>
</evidence>
<organism evidence="2 3">
    <name type="scientific">Galactobacter valiniphilus</name>
    <dbReference type="NCBI Taxonomy" id="2676122"/>
    <lineage>
        <taxon>Bacteria</taxon>
        <taxon>Bacillati</taxon>
        <taxon>Actinomycetota</taxon>
        <taxon>Actinomycetes</taxon>
        <taxon>Micrococcales</taxon>
        <taxon>Micrococcaceae</taxon>
        <taxon>Galactobacter</taxon>
    </lineage>
</organism>
<name>A0A399J834_9MICC</name>
<keyword evidence="2" id="KW-0808">Transferase</keyword>
<reference evidence="2 3" key="1">
    <citation type="submission" date="2018-07" db="EMBL/GenBank/DDBJ databases">
        <title>Arthrobacter sp. nov., isolated from raw cow's milk with high bacterial count.</title>
        <authorList>
            <person name="Hahne J."/>
            <person name="Isele D."/>
            <person name="Lipski A."/>
        </authorList>
    </citation>
    <scope>NUCLEOTIDE SEQUENCE [LARGE SCALE GENOMIC DNA]</scope>
    <source>
        <strain evidence="2 3">JZ R-35</strain>
    </source>
</reference>
<dbReference type="Gene3D" id="3.90.1200.10">
    <property type="match status" value="1"/>
</dbReference>
<keyword evidence="3" id="KW-1185">Reference proteome</keyword>
<proteinExistence type="predicted"/>
<feature type="domain" description="Aminoglycoside phosphotransferase" evidence="1">
    <location>
        <begin position="43"/>
        <end position="231"/>
    </location>
</feature>
<dbReference type="InterPro" id="IPR002575">
    <property type="entry name" value="Aminoglycoside_PTrfase"/>
</dbReference>
<dbReference type="InterPro" id="IPR011009">
    <property type="entry name" value="Kinase-like_dom_sf"/>
</dbReference>
<dbReference type="Proteomes" id="UP000265419">
    <property type="component" value="Unassembled WGS sequence"/>
</dbReference>
<gene>
    <name evidence="2" type="ORF">DWB68_11370</name>
</gene>
<dbReference type="GO" id="GO:0016740">
    <property type="term" value="F:transferase activity"/>
    <property type="evidence" value="ECO:0007669"/>
    <property type="project" value="UniProtKB-KW"/>
</dbReference>
<evidence type="ECO:0000313" key="2">
    <source>
        <dbReference type="EMBL" id="RII41688.1"/>
    </source>
</evidence>
<dbReference type="AlphaFoldDB" id="A0A399J834"/>
<comment type="caution">
    <text evidence="2">The sequence shown here is derived from an EMBL/GenBank/DDBJ whole genome shotgun (WGS) entry which is preliminary data.</text>
</comment>
<accession>A0A399J834</accession>
<evidence type="ECO:0000259" key="1">
    <source>
        <dbReference type="Pfam" id="PF01636"/>
    </source>
</evidence>
<protein>
    <submittedName>
        <fullName evidence="2">Aminoglycoside phosphotransferase family protein</fullName>
    </submittedName>
</protein>
<dbReference type="Pfam" id="PF01636">
    <property type="entry name" value="APH"/>
    <property type="match status" value="1"/>
</dbReference>
<dbReference type="EMBL" id="QQXK01000023">
    <property type="protein sequence ID" value="RII41688.1"/>
    <property type="molecule type" value="Genomic_DNA"/>
</dbReference>
<dbReference type="SUPFAM" id="SSF56112">
    <property type="entry name" value="Protein kinase-like (PK-like)"/>
    <property type="match status" value="1"/>
</dbReference>
<sequence length="288" mass="30709">MSSELDLARRLDPVLAWAEGFVEEGGDDHLVLVPAAAPGAAPAAVLRLARRPEVAAELGRRMELLHAVSPHLPWASPEPLSEVILDHEAAPAAVLQRFVIGGAHAPHEGDPAVLRSVVEALAAVPCTAWGPLATGPYVSTARWDEAGRETVLGVLPPEARGAAEQVWAGLEAIEGEASGLVHGDLAGHNMRWRHEELVGVIDWDHAAAWDPAINLSHLALWHGVGIVAPAAPDERCATRAALWVGHHALFRLRRAAEDGGVRRWERLLRKTLPRLEFAAASGASEVLA</sequence>